<keyword evidence="3" id="KW-1185">Reference proteome</keyword>
<proteinExistence type="predicted"/>
<dbReference type="Pfam" id="PF19573">
    <property type="entry name" value="DUF6089"/>
    <property type="match status" value="1"/>
</dbReference>
<dbReference type="STRING" id="271157.SAMN05444396_1029"/>
<dbReference type="Gene3D" id="2.40.160.20">
    <property type="match status" value="1"/>
</dbReference>
<dbReference type="EMBL" id="FQWE01000002">
    <property type="protein sequence ID" value="SHF84138.1"/>
    <property type="molecule type" value="Genomic_DNA"/>
</dbReference>
<accession>A0A1M5EY62</accession>
<protein>
    <submittedName>
        <fullName evidence="2">Outer membrane protein beta-barrel domain-containing protein</fullName>
    </submittedName>
</protein>
<evidence type="ECO:0000259" key="1">
    <source>
        <dbReference type="Pfam" id="PF19573"/>
    </source>
</evidence>
<sequence>MHAIFELMNKIFYLLFLCFSCVGMQAQIHEIGLFLGGSNYIGDIGQTTYIAPHEAAFGLIYKWNKSPRHSYRLSYIQSGVTGDDADSKEKSRNLRGYRFKSEVKEFSLAMEFNFFDFNLHDSETKVTPYVASGINYFFANYNLYDSKTNTTFEGRTEKRKSVAIPMIIGVKSNITSQFVLALETGARYTLTDNVDGSFNRNFGNINNNDWYVFTGVTLTYTFGQKPCYCTQ</sequence>
<dbReference type="Proteomes" id="UP000184036">
    <property type="component" value="Unassembled WGS sequence"/>
</dbReference>
<organism evidence="2 3">
    <name type="scientific">Flavobacterium segetis</name>
    <dbReference type="NCBI Taxonomy" id="271157"/>
    <lineage>
        <taxon>Bacteria</taxon>
        <taxon>Pseudomonadati</taxon>
        <taxon>Bacteroidota</taxon>
        <taxon>Flavobacteriia</taxon>
        <taxon>Flavobacteriales</taxon>
        <taxon>Flavobacteriaceae</taxon>
        <taxon>Flavobacterium</taxon>
    </lineage>
</organism>
<dbReference type="InterPro" id="IPR045743">
    <property type="entry name" value="DUF6089"/>
</dbReference>
<dbReference type="InterPro" id="IPR011250">
    <property type="entry name" value="OMP/PagP_B-barrel"/>
</dbReference>
<dbReference type="SUPFAM" id="SSF56925">
    <property type="entry name" value="OMPA-like"/>
    <property type="match status" value="1"/>
</dbReference>
<reference evidence="3" key="1">
    <citation type="submission" date="2016-11" db="EMBL/GenBank/DDBJ databases">
        <authorList>
            <person name="Varghese N."/>
            <person name="Submissions S."/>
        </authorList>
    </citation>
    <scope>NUCLEOTIDE SEQUENCE [LARGE SCALE GENOMIC DNA]</scope>
    <source>
        <strain evidence="3">DSM 19741</strain>
    </source>
</reference>
<feature type="domain" description="DUF6089" evidence="1">
    <location>
        <begin position="10"/>
        <end position="231"/>
    </location>
</feature>
<dbReference type="AlphaFoldDB" id="A0A1M5EY62"/>
<name>A0A1M5EY62_9FLAO</name>
<gene>
    <name evidence="2" type="ORF">SAMN05444396_1029</name>
</gene>
<evidence type="ECO:0000313" key="2">
    <source>
        <dbReference type="EMBL" id="SHF84138.1"/>
    </source>
</evidence>
<evidence type="ECO:0000313" key="3">
    <source>
        <dbReference type="Proteomes" id="UP000184036"/>
    </source>
</evidence>